<dbReference type="AlphaFoldDB" id="A0A556TKQ5"/>
<organism evidence="3 4">
    <name type="scientific">Bagarius yarrelli</name>
    <name type="common">Goonch</name>
    <name type="synonym">Bagrus yarrelli</name>
    <dbReference type="NCBI Taxonomy" id="175774"/>
    <lineage>
        <taxon>Eukaryota</taxon>
        <taxon>Metazoa</taxon>
        <taxon>Chordata</taxon>
        <taxon>Craniata</taxon>
        <taxon>Vertebrata</taxon>
        <taxon>Euteleostomi</taxon>
        <taxon>Actinopterygii</taxon>
        <taxon>Neopterygii</taxon>
        <taxon>Teleostei</taxon>
        <taxon>Ostariophysi</taxon>
        <taxon>Siluriformes</taxon>
        <taxon>Sisoridae</taxon>
        <taxon>Sisorinae</taxon>
        <taxon>Bagarius</taxon>
    </lineage>
</organism>
<feature type="compositionally biased region" description="Polar residues" evidence="1">
    <location>
        <begin position="139"/>
        <end position="157"/>
    </location>
</feature>
<name>A0A556TKQ5_BAGYA</name>
<feature type="region of interest" description="Disordered" evidence="1">
    <location>
        <begin position="1007"/>
        <end position="1030"/>
    </location>
</feature>
<feature type="compositionally biased region" description="Polar residues" evidence="1">
    <location>
        <begin position="960"/>
        <end position="969"/>
    </location>
</feature>
<feature type="compositionally biased region" description="Acidic residues" evidence="1">
    <location>
        <begin position="634"/>
        <end position="652"/>
    </location>
</feature>
<feature type="region of interest" description="Disordered" evidence="1">
    <location>
        <begin position="1"/>
        <end position="359"/>
    </location>
</feature>
<dbReference type="EMBL" id="VCAZ01000004">
    <property type="protein sequence ID" value="TSK17929.1"/>
    <property type="molecule type" value="Genomic_DNA"/>
</dbReference>
<dbReference type="Proteomes" id="UP000319801">
    <property type="component" value="Unassembled WGS sequence"/>
</dbReference>
<feature type="compositionally biased region" description="Polar residues" evidence="1">
    <location>
        <begin position="1018"/>
        <end position="1030"/>
    </location>
</feature>
<gene>
    <name evidence="3" type="ORF">Baya_1309</name>
</gene>
<comment type="caution">
    <text evidence="3">The sequence shown here is derived from an EMBL/GenBank/DDBJ whole genome shotgun (WGS) entry which is preliminary data.</text>
</comment>
<dbReference type="InterPro" id="IPR027907">
    <property type="entry name" value="BTBD8_C"/>
</dbReference>
<dbReference type="PANTHER" id="PTHR22427">
    <property type="entry name" value="GH15728P"/>
    <property type="match status" value="1"/>
</dbReference>
<feature type="compositionally biased region" description="Polar residues" evidence="1">
    <location>
        <begin position="1058"/>
        <end position="1067"/>
    </location>
</feature>
<dbReference type="Pfam" id="PF15363">
    <property type="entry name" value="BTBD8_C"/>
    <property type="match status" value="1"/>
</dbReference>
<proteinExistence type="predicted"/>
<feature type="compositionally biased region" description="Polar residues" evidence="1">
    <location>
        <begin position="33"/>
        <end position="42"/>
    </location>
</feature>
<reference evidence="3 4" key="1">
    <citation type="journal article" date="2019" name="Genome Biol. Evol.">
        <title>Whole-Genome Sequencing of the Giant Devil Catfish, Bagarius yarrelli.</title>
        <authorList>
            <person name="Jiang W."/>
            <person name="Lv Y."/>
            <person name="Cheng L."/>
            <person name="Yang K."/>
            <person name="Chao B."/>
            <person name="Wang X."/>
            <person name="Li Y."/>
            <person name="Pan X."/>
            <person name="You X."/>
            <person name="Zhang Y."/>
            <person name="Yang J."/>
            <person name="Li J."/>
            <person name="Zhang X."/>
            <person name="Liu S."/>
            <person name="Sun C."/>
            <person name="Yang J."/>
            <person name="Shi Q."/>
        </authorList>
    </citation>
    <scope>NUCLEOTIDE SEQUENCE [LARGE SCALE GENOMIC DNA]</scope>
    <source>
        <strain evidence="3">JWS20170419001</strain>
        <tissue evidence="3">Muscle</tissue>
    </source>
</reference>
<feature type="region of interest" description="Disordered" evidence="1">
    <location>
        <begin position="877"/>
        <end position="917"/>
    </location>
</feature>
<feature type="region of interest" description="Disordered" evidence="1">
    <location>
        <begin position="950"/>
        <end position="970"/>
    </location>
</feature>
<accession>A0A556TKQ5</accession>
<feature type="domain" description="BTB/POZ" evidence="2">
    <location>
        <begin position="1122"/>
        <end position="1157"/>
    </location>
</feature>
<feature type="compositionally biased region" description="Polar residues" evidence="1">
    <location>
        <begin position="539"/>
        <end position="553"/>
    </location>
</feature>
<feature type="compositionally biased region" description="Polar residues" evidence="1">
    <location>
        <begin position="256"/>
        <end position="280"/>
    </location>
</feature>
<feature type="region of interest" description="Disordered" evidence="1">
    <location>
        <begin position="529"/>
        <end position="691"/>
    </location>
</feature>
<feature type="compositionally biased region" description="Low complexity" evidence="1">
    <location>
        <begin position="19"/>
        <end position="30"/>
    </location>
</feature>
<feature type="region of interest" description="Disordered" evidence="1">
    <location>
        <begin position="1043"/>
        <end position="1069"/>
    </location>
</feature>
<evidence type="ECO:0000256" key="1">
    <source>
        <dbReference type="SAM" id="MobiDB-lite"/>
    </source>
</evidence>
<dbReference type="OrthoDB" id="8951351at2759"/>
<feature type="compositionally biased region" description="Low complexity" evidence="1">
    <location>
        <begin position="201"/>
        <end position="252"/>
    </location>
</feature>
<evidence type="ECO:0000259" key="2">
    <source>
        <dbReference type="Pfam" id="PF15363"/>
    </source>
</evidence>
<dbReference type="PANTHER" id="PTHR22427:SF8">
    <property type="entry name" value="PROLINE-RICH PROTEIN 36"/>
    <property type="match status" value="1"/>
</dbReference>
<evidence type="ECO:0000313" key="4">
    <source>
        <dbReference type="Proteomes" id="UP000319801"/>
    </source>
</evidence>
<keyword evidence="4" id="KW-1185">Reference proteome</keyword>
<evidence type="ECO:0000313" key="3">
    <source>
        <dbReference type="EMBL" id="TSK17929.1"/>
    </source>
</evidence>
<sequence length="1157" mass="124071">MKPDGVATTPAEPPEDVVEPVPEAAANEELVQQDPSPSSTQPENDENQGKQEGAPSTLPPPGKEVNGKFSKPKDKTKAPVKTKPGTAGIKSTTTAGAASRFATAESRAANGVKKTASVGVNKKPASMTSELKKSAPVGASSQVKKVPTATTVASRTQVKVAEQKAVGSARPISSTSSVTRKPAAATSQALSNKSAVGGSNVPVKPKTAAPKTTSAPAAKTSIPDGSKAAATSKTTRSTVATASRTAPSSAPVRLKTATNKSTALRTTVSATKSASAQPTTVAAKKDITTTNSSAARKLLSSTTTRSPAPKATKPEPPKPTAAAKRLPTDPKTFPQKMIKAQVPTRKVPPSPRNISSRTASGRLAAELGNHKQGVSSNLVSATVQTAKPTQSVLPLVIKGKPSEEQSLGSVEPSAVIETTATIAPVESVIEAQALEEGQAEVPAQDPTNVDTVSLRETRDAEPFTTQSVANELVPCEMVHDYVIVVAPTAQEMNGQERATTSPCEVPVTLQMPPRDLEVVEKQELIIRNFEEEEEEKEGSQQVSVSDMSGTQPTEESRPGSAGLAGSLYRAGGLPSEFDSEDVSCSQHGASELSAPGVLEGTESMDDLGEASLKGADEGASAGSPDFEKFPDILVNEDVDEDDDEDRVDDMDVGSEMTEDPHRQYNDDEDEDVEMASEGVTESGLESYGNADEDDLTEDYRLDNLNRMQPLSIVSALSSADAWMQSLQPDPALVSSPASFPWQTNPELPATEAFLDIEGAKTDLSSQTSAVISFPSLEPAAEVGMDHKQGPCLPCMSQASALLDPELTDYAHRSDLCVEQEKGATKQHSGLRVDHVMRLPTELPPRMPKVGCNAQLRRLEQHQQQLAEIEQRREQQKLIPEKQKVEKEMKCNGKNGEREQEIESELKSREEKDGEFEEQRRHLLQLQIQQQQQELKQRQQIMQWQQELEQQTEQSKHQNSHPKNLSTVPLSPSGLCTIYEALETSDAEEENEDNEREMVLKIKVEHVGSSEERSGISEAHTSLENPDTLQSQCTPPFSNYADDQNRFTHPVTTDGPPLSETSTTPTRSHSLDWSKKTDIVQQLINQTLLLNGDKCSPHLLIPDGAAGTLSPLKTSLWPNLPQMTPLSATVTSVSSYSAELSGSSPQGEWTVVELETHH</sequence>
<protein>
    <recommendedName>
        <fullName evidence="2">BTB/POZ domain-containing protein</fullName>
    </recommendedName>
</protein>
<feature type="compositionally biased region" description="Polar residues" evidence="1">
    <location>
        <begin position="288"/>
        <end position="306"/>
    </location>
</feature>
<feature type="compositionally biased region" description="Polar residues" evidence="1">
    <location>
        <begin position="171"/>
        <end position="194"/>
    </location>
</feature>